<dbReference type="InterPro" id="IPR011990">
    <property type="entry name" value="TPR-like_helical_dom_sf"/>
</dbReference>
<organism evidence="6 7">
    <name type="scientific">Diaphorina citri</name>
    <name type="common">Asian citrus psyllid</name>
    <dbReference type="NCBI Taxonomy" id="121845"/>
    <lineage>
        <taxon>Eukaryota</taxon>
        <taxon>Metazoa</taxon>
        <taxon>Ecdysozoa</taxon>
        <taxon>Arthropoda</taxon>
        <taxon>Hexapoda</taxon>
        <taxon>Insecta</taxon>
        <taxon>Pterygota</taxon>
        <taxon>Neoptera</taxon>
        <taxon>Paraneoptera</taxon>
        <taxon>Hemiptera</taxon>
        <taxon>Sternorrhyncha</taxon>
        <taxon>Psylloidea</taxon>
        <taxon>Psyllidae</taxon>
        <taxon>Diaphorininae</taxon>
        <taxon>Diaphorina</taxon>
    </lineage>
</organism>
<evidence type="ECO:0000256" key="1">
    <source>
        <dbReference type="ARBA" id="ARBA00022737"/>
    </source>
</evidence>
<dbReference type="AlphaFoldDB" id="A0A1S3D7N8"/>
<name>A0A1S3D7N8_DIACI</name>
<dbReference type="PANTHER" id="PTHR46035">
    <property type="entry name" value="TETRATRICOPEPTIDE REPEAT PROTEIN 4"/>
    <property type="match status" value="1"/>
</dbReference>
<dbReference type="GO" id="GO:0051879">
    <property type="term" value="F:Hsp90 protein binding"/>
    <property type="evidence" value="ECO:0007669"/>
    <property type="project" value="InterPro"/>
</dbReference>
<keyword evidence="6" id="KW-1185">Reference proteome</keyword>
<protein>
    <submittedName>
        <fullName evidence="7">Tetratricopeptide repeat protein 4</fullName>
    </submittedName>
</protein>
<dbReference type="GO" id="GO:0006457">
    <property type="term" value="P:protein folding"/>
    <property type="evidence" value="ECO:0007669"/>
    <property type="project" value="TreeGrafter"/>
</dbReference>
<evidence type="ECO:0000256" key="3">
    <source>
        <dbReference type="ARBA" id="ARBA00023602"/>
    </source>
</evidence>
<accession>A0A1S3D7N8</accession>
<evidence type="ECO:0000313" key="6">
    <source>
        <dbReference type="Proteomes" id="UP000079169"/>
    </source>
</evidence>
<dbReference type="PANTHER" id="PTHR46035:SF1">
    <property type="entry name" value="TETRATRICOPEPTIDE REPEAT PROTEIN 4"/>
    <property type="match status" value="1"/>
</dbReference>
<comment type="similarity">
    <text evidence="3">Belongs to the TTC4 family.</text>
</comment>
<keyword evidence="1" id="KW-0677">Repeat</keyword>
<dbReference type="CDD" id="cd21380">
    <property type="entry name" value="CTWD_Cns1"/>
    <property type="match status" value="1"/>
</dbReference>
<dbReference type="PaxDb" id="121845-A0A1S3D7N8"/>
<proteinExistence type="inferred from homology"/>
<keyword evidence="2" id="KW-0802">TPR repeat</keyword>
<evidence type="ECO:0000256" key="2">
    <source>
        <dbReference type="ARBA" id="ARBA00022803"/>
    </source>
</evidence>
<reference evidence="7" key="1">
    <citation type="submission" date="2025-08" db="UniProtKB">
        <authorList>
            <consortium name="RefSeq"/>
        </authorList>
    </citation>
    <scope>IDENTIFICATION</scope>
</reference>
<sequence>MEKHPFFMSKFPGEGEEMSPLVEGLQQLKYDPLENTPEELATTYKDEGNFNFKCNKYRNAIINYTEGLKIKCADNDVNAQLYNNRAASNFFLKNYRSCLTDCQIALKLKPDYPKVKLRAAQCLFHLKKFEDCTHLCDELLKENPTDSTVIDLRTSCINKHKEILRNERKQAQQVKKEEKEKERVLQIIRERKIKLATSGKGDLKSFSDLEPNFPEITLRPVHTDDNDRLVWPVLFLYPEYRITDFVQEFHEDVTFDSMLEEMFSESPGWDEDRKYVPGRLSIYYQDPNGKPQRVPTTSTLGEVLTNPKYVIQAGTPGFSILVADSKEEAQFIKDCLS</sequence>
<dbReference type="KEGG" id="dci:103512276"/>
<keyword evidence="4" id="KW-0175">Coiled coil</keyword>
<dbReference type="SMART" id="SM00028">
    <property type="entry name" value="TPR"/>
    <property type="match status" value="3"/>
</dbReference>
<dbReference type="Pfam" id="PF18972">
    <property type="entry name" value="Wheel"/>
    <property type="match status" value="1"/>
</dbReference>
<dbReference type="GO" id="GO:0005634">
    <property type="term" value="C:nucleus"/>
    <property type="evidence" value="ECO:0007669"/>
    <property type="project" value="TreeGrafter"/>
</dbReference>
<dbReference type="RefSeq" id="XP_008475252.3">
    <property type="nucleotide sequence ID" value="XM_008477030.3"/>
</dbReference>
<gene>
    <name evidence="7" type="primary">LOC103512276</name>
</gene>
<evidence type="ECO:0000256" key="4">
    <source>
        <dbReference type="SAM" id="Coils"/>
    </source>
</evidence>
<evidence type="ECO:0000259" key="5">
    <source>
        <dbReference type="Pfam" id="PF18972"/>
    </source>
</evidence>
<dbReference type="Pfam" id="PF14559">
    <property type="entry name" value="TPR_19"/>
    <property type="match status" value="1"/>
</dbReference>
<dbReference type="CTD" id="35565"/>
<dbReference type="GO" id="GO:0005829">
    <property type="term" value="C:cytosol"/>
    <property type="evidence" value="ECO:0007669"/>
    <property type="project" value="TreeGrafter"/>
</dbReference>
<dbReference type="Gene3D" id="1.25.40.10">
    <property type="entry name" value="Tetratricopeptide repeat domain"/>
    <property type="match status" value="1"/>
</dbReference>
<dbReference type="GO" id="GO:0030544">
    <property type="term" value="F:Hsp70 protein binding"/>
    <property type="evidence" value="ECO:0007669"/>
    <property type="project" value="TreeGrafter"/>
</dbReference>
<feature type="domain" description="Cns1/TTC4 wheel" evidence="5">
    <location>
        <begin position="223"/>
        <end position="334"/>
    </location>
</feature>
<dbReference type="GeneID" id="103512276"/>
<feature type="coiled-coil region" evidence="4">
    <location>
        <begin position="157"/>
        <end position="191"/>
    </location>
</feature>
<dbReference type="InterPro" id="IPR019734">
    <property type="entry name" value="TPR_rpt"/>
</dbReference>
<dbReference type="InterPro" id="IPR044059">
    <property type="entry name" value="Csn1/TTC4_wheel"/>
</dbReference>
<dbReference type="SUPFAM" id="SSF48452">
    <property type="entry name" value="TPR-like"/>
    <property type="match status" value="1"/>
</dbReference>
<dbReference type="STRING" id="121845.A0A1S3D7N8"/>
<dbReference type="Proteomes" id="UP000079169">
    <property type="component" value="Unplaced"/>
</dbReference>
<evidence type="ECO:0000313" key="7">
    <source>
        <dbReference type="RefSeq" id="XP_008475252.3"/>
    </source>
</evidence>